<name>A0A5C6VRR6_9BURK</name>
<organism evidence="1 2">
    <name type="scientific">Paraburkholderia azotifigens</name>
    <dbReference type="NCBI Taxonomy" id="2057004"/>
    <lineage>
        <taxon>Bacteria</taxon>
        <taxon>Pseudomonadati</taxon>
        <taxon>Pseudomonadota</taxon>
        <taxon>Betaproteobacteria</taxon>
        <taxon>Burkholderiales</taxon>
        <taxon>Burkholderiaceae</taxon>
        <taxon>Paraburkholderia</taxon>
    </lineage>
</organism>
<dbReference type="Proteomes" id="UP000321776">
    <property type="component" value="Unassembled WGS sequence"/>
</dbReference>
<gene>
    <name evidence="1" type="ORF">FRZ40_01950</name>
</gene>
<dbReference type="EMBL" id="VOQS01000001">
    <property type="protein sequence ID" value="TXC86445.1"/>
    <property type="molecule type" value="Genomic_DNA"/>
</dbReference>
<comment type="caution">
    <text evidence="1">The sequence shown here is derived from an EMBL/GenBank/DDBJ whole genome shotgun (WGS) entry which is preliminary data.</text>
</comment>
<accession>A0A5C6VRR6</accession>
<dbReference type="AlphaFoldDB" id="A0A5C6VRR6"/>
<dbReference type="RefSeq" id="WP_147233123.1">
    <property type="nucleotide sequence ID" value="NZ_VOQS01000001.1"/>
</dbReference>
<reference evidence="1 2" key="1">
    <citation type="journal article" date="2018" name="Int. J. Syst. Evol. Microbiol.">
        <title>Paraburkholderia azotifigens sp. nov., a nitrogen-fixing bacterium isolated from paddy soil.</title>
        <authorList>
            <person name="Choi G.M."/>
            <person name="Im W.T."/>
        </authorList>
    </citation>
    <scope>NUCLEOTIDE SEQUENCE [LARGE SCALE GENOMIC DNA]</scope>
    <source>
        <strain evidence="1 2">NF 2-5-3</strain>
    </source>
</reference>
<evidence type="ECO:0000313" key="2">
    <source>
        <dbReference type="Proteomes" id="UP000321776"/>
    </source>
</evidence>
<protein>
    <submittedName>
        <fullName evidence="1">Uncharacterized protein</fullName>
    </submittedName>
</protein>
<proteinExistence type="predicted"/>
<sequence length="185" mass="19492">MRVTNRNQNQGSGEVHPWAYLPSGERINMYADPTAFCIALGLQPSGQVSVGQAKLAVHQMLALTSRVNTSAAGMTIGSSFGVTDENGPPSQRSMRFTMVHIEPALRYAASTGDMSPLEGYHDIGVDANGRPAVDASMGYGVTGRTRGFGGMAEAKAELQRQDAAVQAWGHQQAVANAASGNVIEK</sequence>
<evidence type="ECO:0000313" key="1">
    <source>
        <dbReference type="EMBL" id="TXC86445.1"/>
    </source>
</evidence>